<comment type="caution">
    <text evidence="1">The sequence shown here is derived from an EMBL/GenBank/DDBJ whole genome shotgun (WGS) entry which is preliminary data.</text>
</comment>
<name>A0A6I4IM52_9FLAO</name>
<dbReference type="EMBL" id="WQLW01000008">
    <property type="protein sequence ID" value="MVO09751.1"/>
    <property type="molecule type" value="Genomic_DNA"/>
</dbReference>
<dbReference type="OrthoDB" id="1375425at2"/>
<organism evidence="1 2">
    <name type="scientific">Flavobacterium profundi</name>
    <dbReference type="NCBI Taxonomy" id="1774945"/>
    <lineage>
        <taxon>Bacteria</taxon>
        <taxon>Pseudomonadati</taxon>
        <taxon>Bacteroidota</taxon>
        <taxon>Flavobacteriia</taxon>
        <taxon>Flavobacteriales</taxon>
        <taxon>Flavobacteriaceae</taxon>
        <taxon>Flavobacterium</taxon>
    </lineage>
</organism>
<dbReference type="RefSeq" id="WP_140998130.1">
    <property type="nucleotide sequence ID" value="NZ_VDCZ01000008.1"/>
</dbReference>
<gene>
    <name evidence="1" type="ORF">GOQ30_11335</name>
</gene>
<sequence length="90" mass="10031">MKKVNYVRATINNSIDAFPLEGCINPVFQNLGDAPVIIDGVLYDKDESFPIHTNGLEIDKGNNVSIIFQSETGKNLLFRCLKVSEDKCNQ</sequence>
<protein>
    <submittedName>
        <fullName evidence="1">Uncharacterized protein</fullName>
    </submittedName>
</protein>
<evidence type="ECO:0000313" key="1">
    <source>
        <dbReference type="EMBL" id="MVO09751.1"/>
    </source>
</evidence>
<reference evidence="2" key="1">
    <citation type="submission" date="2019-05" db="EMBL/GenBank/DDBJ databases">
        <title>Flavobacterium profundi sp. nov., isolated from a deep-sea seamount.</title>
        <authorList>
            <person name="Zhang D.-C."/>
        </authorList>
    </citation>
    <scope>NUCLEOTIDE SEQUENCE [LARGE SCALE GENOMIC DNA]</scope>
    <source>
        <strain evidence="2">TP390</strain>
    </source>
</reference>
<dbReference type="Proteomes" id="UP000431264">
    <property type="component" value="Unassembled WGS sequence"/>
</dbReference>
<dbReference type="AlphaFoldDB" id="A0A6I4IM52"/>
<proteinExistence type="predicted"/>
<accession>A0A6I4IM52</accession>
<evidence type="ECO:0000313" key="2">
    <source>
        <dbReference type="Proteomes" id="UP000431264"/>
    </source>
</evidence>
<keyword evidence="2" id="KW-1185">Reference proteome</keyword>